<keyword evidence="1" id="KW-0732">Signal</keyword>
<reference evidence="2" key="1">
    <citation type="submission" date="2014-09" db="EMBL/GenBank/DDBJ databases">
        <authorList>
            <person name="Magalhaes I.L.F."/>
            <person name="Oliveira U."/>
            <person name="Santos F.R."/>
            <person name="Vidigal T.H.D.A."/>
            <person name="Brescovit A.D."/>
            <person name="Santos A.J."/>
        </authorList>
    </citation>
    <scope>NUCLEOTIDE SEQUENCE</scope>
    <source>
        <tissue evidence="2">Shoot tissue taken approximately 20 cm above the soil surface</tissue>
    </source>
</reference>
<organism evidence="2">
    <name type="scientific">Arundo donax</name>
    <name type="common">Giant reed</name>
    <name type="synonym">Donax arundinaceus</name>
    <dbReference type="NCBI Taxonomy" id="35708"/>
    <lineage>
        <taxon>Eukaryota</taxon>
        <taxon>Viridiplantae</taxon>
        <taxon>Streptophyta</taxon>
        <taxon>Embryophyta</taxon>
        <taxon>Tracheophyta</taxon>
        <taxon>Spermatophyta</taxon>
        <taxon>Magnoliopsida</taxon>
        <taxon>Liliopsida</taxon>
        <taxon>Poales</taxon>
        <taxon>Poaceae</taxon>
        <taxon>PACMAD clade</taxon>
        <taxon>Arundinoideae</taxon>
        <taxon>Arundineae</taxon>
        <taxon>Arundo</taxon>
    </lineage>
</organism>
<evidence type="ECO:0000256" key="1">
    <source>
        <dbReference type="SAM" id="SignalP"/>
    </source>
</evidence>
<protein>
    <recommendedName>
        <fullName evidence="3">Secreted protein</fullName>
    </recommendedName>
</protein>
<accession>A0A0A9GUC9</accession>
<feature type="signal peptide" evidence="1">
    <location>
        <begin position="1"/>
        <end position="21"/>
    </location>
</feature>
<proteinExistence type="predicted"/>
<dbReference type="AlphaFoldDB" id="A0A0A9GUC9"/>
<evidence type="ECO:0000313" key="2">
    <source>
        <dbReference type="EMBL" id="JAE26171.1"/>
    </source>
</evidence>
<feature type="chain" id="PRO_5002062735" description="Secreted protein" evidence="1">
    <location>
        <begin position="22"/>
        <end position="97"/>
    </location>
</feature>
<sequence length="97" mass="10871">MRNLTLLCFTALVTMIFSTQSEFCVMTQCWFFSWIVSFGSTVKNSVVMLPAHAAKGSPKMRLEYFVGNQTEALLSSAFLMLTQLFFPCCKSYSGALI</sequence>
<reference evidence="2" key="2">
    <citation type="journal article" date="2015" name="Data Brief">
        <title>Shoot transcriptome of the giant reed, Arundo donax.</title>
        <authorList>
            <person name="Barrero R.A."/>
            <person name="Guerrero F.D."/>
            <person name="Moolhuijzen P."/>
            <person name="Goolsby J.A."/>
            <person name="Tidwell J."/>
            <person name="Bellgard S.E."/>
            <person name="Bellgard M.I."/>
        </authorList>
    </citation>
    <scope>NUCLEOTIDE SEQUENCE</scope>
    <source>
        <tissue evidence="2">Shoot tissue taken approximately 20 cm above the soil surface</tissue>
    </source>
</reference>
<evidence type="ECO:0008006" key="3">
    <source>
        <dbReference type="Google" id="ProtNLM"/>
    </source>
</evidence>
<dbReference type="EMBL" id="GBRH01171725">
    <property type="protein sequence ID" value="JAE26171.1"/>
    <property type="molecule type" value="Transcribed_RNA"/>
</dbReference>
<name>A0A0A9GUC9_ARUDO</name>